<name>A0A1L9SXH7_9EURO</name>
<keyword evidence="8" id="KW-0449">Lipoprotein</keyword>
<dbReference type="EMBL" id="KV878336">
    <property type="protein sequence ID" value="OJJ51791.1"/>
    <property type="molecule type" value="Genomic_DNA"/>
</dbReference>
<evidence type="ECO:0000256" key="1">
    <source>
        <dbReference type="ARBA" id="ARBA00004589"/>
    </source>
</evidence>
<evidence type="ECO:0000313" key="13">
    <source>
        <dbReference type="Proteomes" id="UP000184188"/>
    </source>
</evidence>
<organism evidence="12 13">
    <name type="scientific">Penicilliopsis zonata CBS 506.65</name>
    <dbReference type="NCBI Taxonomy" id="1073090"/>
    <lineage>
        <taxon>Eukaryota</taxon>
        <taxon>Fungi</taxon>
        <taxon>Dikarya</taxon>
        <taxon>Ascomycota</taxon>
        <taxon>Pezizomycotina</taxon>
        <taxon>Eurotiomycetes</taxon>
        <taxon>Eurotiomycetidae</taxon>
        <taxon>Eurotiales</taxon>
        <taxon>Aspergillaceae</taxon>
        <taxon>Penicilliopsis</taxon>
    </lineage>
</organism>
<keyword evidence="9" id="KW-0479">Metal-binding</keyword>
<comment type="subcellular location">
    <subcellularLocation>
        <location evidence="1">Membrane</location>
        <topology evidence="1">Lipid-anchor</topology>
        <topology evidence="1">GPI-anchor</topology>
    </subcellularLocation>
    <subcellularLocation>
        <location evidence="2">Secreted</location>
    </subcellularLocation>
</comment>
<evidence type="ECO:0000256" key="3">
    <source>
        <dbReference type="ARBA" id="ARBA00010031"/>
    </source>
</evidence>
<evidence type="ECO:0000256" key="5">
    <source>
        <dbReference type="ARBA" id="ARBA00022622"/>
    </source>
</evidence>
<keyword evidence="4" id="KW-0964">Secreted</keyword>
<evidence type="ECO:0000256" key="8">
    <source>
        <dbReference type="ARBA" id="ARBA00023288"/>
    </source>
</evidence>
<dbReference type="Proteomes" id="UP000184188">
    <property type="component" value="Unassembled WGS sequence"/>
</dbReference>
<keyword evidence="5" id="KW-0472">Membrane</keyword>
<feature type="domain" description="CFEM" evidence="11">
    <location>
        <begin position="1"/>
        <end position="96"/>
    </location>
</feature>
<dbReference type="AlphaFoldDB" id="A0A1L9SXH7"/>
<evidence type="ECO:0000313" key="12">
    <source>
        <dbReference type="EMBL" id="OJJ51791.1"/>
    </source>
</evidence>
<comment type="similarity">
    <text evidence="3">Belongs to the RBT5 family.</text>
</comment>
<evidence type="ECO:0000256" key="9">
    <source>
        <dbReference type="PROSITE-ProRule" id="PRU01356"/>
    </source>
</evidence>
<dbReference type="GO" id="GO:0098552">
    <property type="term" value="C:side of membrane"/>
    <property type="evidence" value="ECO:0007669"/>
    <property type="project" value="UniProtKB-KW"/>
</dbReference>
<dbReference type="OrthoDB" id="4505683at2759"/>
<evidence type="ECO:0000256" key="4">
    <source>
        <dbReference type="ARBA" id="ARBA00022525"/>
    </source>
</evidence>
<keyword evidence="13" id="KW-1185">Reference proteome</keyword>
<feature type="chain" id="PRO_5013381485" description="CFEM domain-containing protein" evidence="10">
    <location>
        <begin position="19"/>
        <end position="96"/>
    </location>
</feature>
<dbReference type="VEuPathDB" id="FungiDB:ASPZODRAFT_12597"/>
<dbReference type="RefSeq" id="XP_022586301.1">
    <property type="nucleotide sequence ID" value="XM_022721453.1"/>
</dbReference>
<keyword evidence="7 9" id="KW-1015">Disulfide bond</keyword>
<evidence type="ECO:0000256" key="10">
    <source>
        <dbReference type="SAM" id="SignalP"/>
    </source>
</evidence>
<feature type="disulfide bond" evidence="9">
    <location>
        <begin position="51"/>
        <end position="84"/>
    </location>
</feature>
<feature type="signal peptide" evidence="10">
    <location>
        <begin position="1"/>
        <end position="18"/>
    </location>
</feature>
<protein>
    <recommendedName>
        <fullName evidence="11">CFEM domain-containing protein</fullName>
    </recommendedName>
</protein>
<proteinExistence type="inferred from homology"/>
<feature type="binding site" description="axial binding residue" evidence="9">
    <location>
        <position position="46"/>
    </location>
    <ligand>
        <name>heme</name>
        <dbReference type="ChEBI" id="CHEBI:30413"/>
    </ligand>
    <ligandPart>
        <name>Fe</name>
        <dbReference type="ChEBI" id="CHEBI:18248"/>
    </ligandPart>
</feature>
<dbReference type="Pfam" id="PF05730">
    <property type="entry name" value="CFEM"/>
    <property type="match status" value="1"/>
</dbReference>
<comment type="caution">
    <text evidence="9">Lacks conserved residue(s) required for the propagation of feature annotation.</text>
</comment>
<keyword evidence="9" id="KW-0408">Iron</keyword>
<dbReference type="GO" id="GO:0005576">
    <property type="term" value="C:extracellular region"/>
    <property type="evidence" value="ECO:0007669"/>
    <property type="project" value="UniProtKB-SubCell"/>
</dbReference>
<sequence>MKSALILLVAALAGATVATQQVSDDDCIWSCLNQALKYSKCTSADDLDCMCNSSDFQNASTDCIKSICTQSALDEAVATKNSDCVGHVKASTSTST</sequence>
<dbReference type="PROSITE" id="PS52012">
    <property type="entry name" value="CFEM"/>
    <property type="match status" value="1"/>
</dbReference>
<keyword evidence="5" id="KW-0325">Glycoprotein</keyword>
<evidence type="ECO:0000256" key="2">
    <source>
        <dbReference type="ARBA" id="ARBA00004613"/>
    </source>
</evidence>
<gene>
    <name evidence="12" type="ORF">ASPZODRAFT_12597</name>
</gene>
<evidence type="ECO:0000256" key="7">
    <source>
        <dbReference type="ARBA" id="ARBA00023157"/>
    </source>
</evidence>
<keyword evidence="9" id="KW-0349">Heme</keyword>
<evidence type="ECO:0000259" key="11">
    <source>
        <dbReference type="PROSITE" id="PS52012"/>
    </source>
</evidence>
<keyword evidence="5" id="KW-0336">GPI-anchor</keyword>
<reference evidence="13" key="1">
    <citation type="journal article" date="2017" name="Genome Biol.">
        <title>Comparative genomics reveals high biological diversity and specific adaptations in the industrially and medically important fungal genus Aspergillus.</title>
        <authorList>
            <person name="de Vries R.P."/>
            <person name="Riley R."/>
            <person name="Wiebenga A."/>
            <person name="Aguilar-Osorio G."/>
            <person name="Amillis S."/>
            <person name="Uchima C.A."/>
            <person name="Anderluh G."/>
            <person name="Asadollahi M."/>
            <person name="Askin M."/>
            <person name="Barry K."/>
            <person name="Battaglia E."/>
            <person name="Bayram O."/>
            <person name="Benocci T."/>
            <person name="Braus-Stromeyer S.A."/>
            <person name="Caldana C."/>
            <person name="Canovas D."/>
            <person name="Cerqueira G.C."/>
            <person name="Chen F."/>
            <person name="Chen W."/>
            <person name="Choi C."/>
            <person name="Clum A."/>
            <person name="Dos Santos R.A."/>
            <person name="Damasio A.R."/>
            <person name="Diallinas G."/>
            <person name="Emri T."/>
            <person name="Fekete E."/>
            <person name="Flipphi M."/>
            <person name="Freyberg S."/>
            <person name="Gallo A."/>
            <person name="Gournas C."/>
            <person name="Habgood R."/>
            <person name="Hainaut M."/>
            <person name="Harispe M.L."/>
            <person name="Henrissat B."/>
            <person name="Hilden K.S."/>
            <person name="Hope R."/>
            <person name="Hossain A."/>
            <person name="Karabika E."/>
            <person name="Karaffa L."/>
            <person name="Karanyi Z."/>
            <person name="Krasevec N."/>
            <person name="Kuo A."/>
            <person name="Kusch H."/>
            <person name="LaButti K."/>
            <person name="Lagendijk E.L."/>
            <person name="Lapidus A."/>
            <person name="Levasseur A."/>
            <person name="Lindquist E."/>
            <person name="Lipzen A."/>
            <person name="Logrieco A.F."/>
            <person name="MacCabe A."/>
            <person name="Maekelae M.R."/>
            <person name="Malavazi I."/>
            <person name="Melin P."/>
            <person name="Meyer V."/>
            <person name="Mielnichuk N."/>
            <person name="Miskei M."/>
            <person name="Molnar A.P."/>
            <person name="Mule G."/>
            <person name="Ngan C.Y."/>
            <person name="Orejas M."/>
            <person name="Orosz E."/>
            <person name="Ouedraogo J.P."/>
            <person name="Overkamp K.M."/>
            <person name="Park H.-S."/>
            <person name="Perrone G."/>
            <person name="Piumi F."/>
            <person name="Punt P.J."/>
            <person name="Ram A.F."/>
            <person name="Ramon A."/>
            <person name="Rauscher S."/>
            <person name="Record E."/>
            <person name="Riano-Pachon D.M."/>
            <person name="Robert V."/>
            <person name="Roehrig J."/>
            <person name="Ruller R."/>
            <person name="Salamov A."/>
            <person name="Salih N.S."/>
            <person name="Samson R.A."/>
            <person name="Sandor E."/>
            <person name="Sanguinetti M."/>
            <person name="Schuetze T."/>
            <person name="Sepcic K."/>
            <person name="Shelest E."/>
            <person name="Sherlock G."/>
            <person name="Sophianopoulou V."/>
            <person name="Squina F.M."/>
            <person name="Sun H."/>
            <person name="Susca A."/>
            <person name="Todd R.B."/>
            <person name="Tsang A."/>
            <person name="Unkles S.E."/>
            <person name="van de Wiele N."/>
            <person name="van Rossen-Uffink D."/>
            <person name="Oliveira J.V."/>
            <person name="Vesth T.C."/>
            <person name="Visser J."/>
            <person name="Yu J.-H."/>
            <person name="Zhou M."/>
            <person name="Andersen M.R."/>
            <person name="Archer D.B."/>
            <person name="Baker S.E."/>
            <person name="Benoit I."/>
            <person name="Brakhage A.A."/>
            <person name="Braus G.H."/>
            <person name="Fischer R."/>
            <person name="Frisvad J.C."/>
            <person name="Goldman G.H."/>
            <person name="Houbraken J."/>
            <person name="Oakley B."/>
            <person name="Pocsi I."/>
            <person name="Scazzocchio C."/>
            <person name="Seiboth B."/>
            <person name="vanKuyk P.A."/>
            <person name="Wortman J."/>
            <person name="Dyer P.S."/>
            <person name="Grigoriev I.V."/>
        </authorList>
    </citation>
    <scope>NUCLEOTIDE SEQUENCE [LARGE SCALE GENOMIC DNA]</scope>
    <source>
        <strain evidence="13">CBS 506.65</strain>
    </source>
</reference>
<keyword evidence="6 10" id="KW-0732">Signal</keyword>
<dbReference type="InterPro" id="IPR008427">
    <property type="entry name" value="Extracellular_membr_CFEM_dom"/>
</dbReference>
<evidence type="ECO:0000256" key="6">
    <source>
        <dbReference type="ARBA" id="ARBA00022729"/>
    </source>
</evidence>
<accession>A0A1L9SXH7</accession>
<dbReference type="GeneID" id="34607918"/>
<dbReference type="GO" id="GO:0046872">
    <property type="term" value="F:metal ion binding"/>
    <property type="evidence" value="ECO:0007669"/>
    <property type="project" value="UniProtKB-UniRule"/>
</dbReference>